<feature type="region of interest" description="Disordered" evidence="1">
    <location>
        <begin position="232"/>
        <end position="263"/>
    </location>
</feature>
<accession>A0A833Y3M6</accession>
<protein>
    <recommendedName>
        <fullName evidence="4">Retrovirus-related Pol polyprotein from transposon RE1</fullName>
    </recommendedName>
</protein>
<dbReference type="EMBL" id="LIHL02000002">
    <property type="protein sequence ID" value="KAF5476758.1"/>
    <property type="molecule type" value="Genomic_DNA"/>
</dbReference>
<dbReference type="PANTHER" id="PTHR47481:SF9">
    <property type="entry name" value="RETROTRANSPOSON GAG DOMAIN-CONTAINING PROTEIN"/>
    <property type="match status" value="1"/>
</dbReference>
<evidence type="ECO:0000313" key="3">
    <source>
        <dbReference type="Proteomes" id="UP000619265"/>
    </source>
</evidence>
<dbReference type="Pfam" id="PF14223">
    <property type="entry name" value="Retrotran_gag_2"/>
    <property type="match status" value="1"/>
</dbReference>
<proteinExistence type="predicted"/>
<name>A0A833Y3M6_JUGRE</name>
<evidence type="ECO:0008006" key="4">
    <source>
        <dbReference type="Google" id="ProtNLM"/>
    </source>
</evidence>
<dbReference type="AlphaFoldDB" id="A0A833Y3M6"/>
<reference evidence="2" key="2">
    <citation type="submission" date="2020-03" db="EMBL/GenBank/DDBJ databases">
        <title>Walnut 2.0.</title>
        <authorList>
            <person name="Marrano A."/>
            <person name="Britton M."/>
            <person name="Zimin A.V."/>
            <person name="Zaini P.A."/>
            <person name="Workman R."/>
            <person name="Puiu D."/>
            <person name="Bianco L."/>
            <person name="Allen B.J."/>
            <person name="Troggio M."/>
            <person name="Leslie C.A."/>
            <person name="Timp W."/>
            <person name="Dendekar A."/>
            <person name="Salzberg S.L."/>
            <person name="Neale D.B."/>
        </authorList>
    </citation>
    <scope>NUCLEOTIDE SEQUENCE</scope>
    <source>
        <tissue evidence="2">Leaves</tissue>
    </source>
</reference>
<reference evidence="2" key="1">
    <citation type="submission" date="2015-10" db="EMBL/GenBank/DDBJ databases">
        <authorList>
            <person name="Martinez-Garcia P.J."/>
            <person name="Crepeau M.W."/>
            <person name="Puiu D."/>
            <person name="Gonzalez-Ibeas D."/>
            <person name="Whalen J."/>
            <person name="Stevens K."/>
            <person name="Paul R."/>
            <person name="Butterfield T."/>
            <person name="Britton M."/>
            <person name="Reagan R."/>
            <person name="Chakraborty S."/>
            <person name="Walawage S.L."/>
            <person name="Vasquez-Gross H.A."/>
            <person name="Cardeno C."/>
            <person name="Famula R."/>
            <person name="Pratt K."/>
            <person name="Kuruganti S."/>
            <person name="Aradhya M.K."/>
            <person name="Leslie C.A."/>
            <person name="Dandekar A.M."/>
            <person name="Salzberg S.L."/>
            <person name="Wegrzyn J.L."/>
            <person name="Langley C.H."/>
            <person name="Neale D.B."/>
        </authorList>
    </citation>
    <scope>NUCLEOTIDE SEQUENCE</scope>
    <source>
        <tissue evidence="2">Leaves</tissue>
    </source>
</reference>
<gene>
    <name evidence="2" type="ORF">F2P56_003463</name>
</gene>
<evidence type="ECO:0000313" key="2">
    <source>
        <dbReference type="EMBL" id="KAF5476758.1"/>
    </source>
</evidence>
<dbReference type="Proteomes" id="UP000619265">
    <property type="component" value="Unassembled WGS sequence"/>
</dbReference>
<evidence type="ECO:0000256" key="1">
    <source>
        <dbReference type="SAM" id="MobiDB-lite"/>
    </source>
</evidence>
<organism evidence="2 3">
    <name type="scientific">Juglans regia</name>
    <name type="common">English walnut</name>
    <dbReference type="NCBI Taxonomy" id="51240"/>
    <lineage>
        <taxon>Eukaryota</taxon>
        <taxon>Viridiplantae</taxon>
        <taxon>Streptophyta</taxon>
        <taxon>Embryophyta</taxon>
        <taxon>Tracheophyta</taxon>
        <taxon>Spermatophyta</taxon>
        <taxon>Magnoliopsida</taxon>
        <taxon>eudicotyledons</taxon>
        <taxon>Gunneridae</taxon>
        <taxon>Pentapetalae</taxon>
        <taxon>rosids</taxon>
        <taxon>fabids</taxon>
        <taxon>Fagales</taxon>
        <taxon>Juglandaceae</taxon>
        <taxon>Juglans</taxon>
    </lineage>
</organism>
<dbReference type="PANTHER" id="PTHR47481">
    <property type="match status" value="1"/>
</dbReference>
<feature type="region of interest" description="Disordered" evidence="1">
    <location>
        <begin position="331"/>
        <end position="351"/>
    </location>
</feature>
<dbReference type="Gramene" id="Jr02_02950_p1">
    <property type="protein sequence ID" value="cds.Jr02_02950_p1"/>
    <property type="gene ID" value="Jr02_02950"/>
</dbReference>
<sequence>MSSSIHSNPHPVSGGSDSSIDLPLVTINTSSQLPFKLTASNYPSWRATFITILFGYDLMGYLDGTFPCPPTPTEKSSSSALARYAHWYRQDQLLLNAIFSSVSETVMPLIATTTTSHAAWQHLARLFASKSRARIMQLKEDLTLIQRGSRTVSEFLHAVKVIADELSLIDAPVSDDDLTLYVLNGLGSEFRDMVAPIRARETALSFAELHDLLIGHEHYIKRMDGNASALVVTANSSQRKQSNSRFKNNKSRSKPPPNHKSGTKKSFVICQICDQSGHTAKTCFKLQSRPAANCTTSTTPTQGKWLLDSAASHNITSDLANLSIHSEYEGQDEVVLGDGTGSDDGGSSHAR</sequence>
<comment type="caution">
    <text evidence="2">The sequence shown here is derived from an EMBL/GenBank/DDBJ whole genome shotgun (WGS) entry which is preliminary data.</text>
</comment>